<feature type="short sequence motif" description="HXTX 2" evidence="2">
    <location>
        <begin position="137"/>
        <end position="140"/>
    </location>
</feature>
<evidence type="ECO:0000313" key="3">
    <source>
        <dbReference type="EMBL" id="QBE64302.1"/>
    </source>
</evidence>
<dbReference type="GO" id="GO:0008664">
    <property type="term" value="F:RNA 2',3'-cyclic 3'-phosphodiesterase activity"/>
    <property type="evidence" value="ECO:0007669"/>
    <property type="project" value="UniProtKB-EC"/>
</dbReference>
<dbReference type="SUPFAM" id="SSF55144">
    <property type="entry name" value="LigT-like"/>
    <property type="match status" value="1"/>
</dbReference>
<comment type="similarity">
    <text evidence="2">Belongs to the 2H phosphoesterase superfamily. ThpR family.</text>
</comment>
<comment type="function">
    <text evidence="2">Hydrolyzes RNA 2',3'-cyclic phosphodiester to an RNA 2'-phosphomonoester.</text>
</comment>
<dbReference type="EC" id="3.1.4.58" evidence="2"/>
<dbReference type="Gene3D" id="3.90.1140.10">
    <property type="entry name" value="Cyclic phosphodiesterase"/>
    <property type="match status" value="1"/>
</dbReference>
<comment type="catalytic activity">
    <reaction evidence="2">
        <text>a 3'-end 2',3'-cyclophospho-ribonucleotide-RNA + H2O = a 3'-end 2'-phospho-ribonucleotide-RNA + H(+)</text>
        <dbReference type="Rhea" id="RHEA:11828"/>
        <dbReference type="Rhea" id="RHEA-COMP:10464"/>
        <dbReference type="Rhea" id="RHEA-COMP:17353"/>
        <dbReference type="ChEBI" id="CHEBI:15377"/>
        <dbReference type="ChEBI" id="CHEBI:15378"/>
        <dbReference type="ChEBI" id="CHEBI:83064"/>
        <dbReference type="ChEBI" id="CHEBI:173113"/>
        <dbReference type="EC" id="3.1.4.58"/>
    </reaction>
</comment>
<sequence length="184" mass="19698">MIANEPEGQPNDGPGTQPQRKLFFALWPDDATRAALAALQAPVAGRLTAPAKLHLTLAFLGHVPADAVPALLDIRDRLAVPPLRLAIDCYGYFTRPRIAWAGMTHVPAELVALHEDLVRQLAAAGFSAATHGSFKPHVTLAREAKQAPPAAPAVSVMWDVDETVLVESLPDGRYVPVERNAQPA</sequence>
<accession>A0A4P6L084</accession>
<feature type="active site" description="Proton donor" evidence="2">
    <location>
        <position position="54"/>
    </location>
</feature>
<dbReference type="RefSeq" id="WP_130187422.1">
    <property type="nucleotide sequence ID" value="NZ_CP035913.1"/>
</dbReference>
<organism evidence="3 4">
    <name type="scientific">Pseudoduganella lutea</name>
    <dbReference type="NCBI Taxonomy" id="321985"/>
    <lineage>
        <taxon>Bacteria</taxon>
        <taxon>Pseudomonadati</taxon>
        <taxon>Pseudomonadota</taxon>
        <taxon>Betaproteobacteria</taxon>
        <taxon>Burkholderiales</taxon>
        <taxon>Oxalobacteraceae</taxon>
        <taxon>Telluria group</taxon>
        <taxon>Pseudoduganella</taxon>
    </lineage>
</organism>
<gene>
    <name evidence="3" type="primary">thpR</name>
    <name evidence="3" type="ORF">EWM63_15970</name>
</gene>
<evidence type="ECO:0000256" key="2">
    <source>
        <dbReference type="HAMAP-Rule" id="MF_01940"/>
    </source>
</evidence>
<feature type="short sequence motif" description="HXTX 1" evidence="2">
    <location>
        <begin position="54"/>
        <end position="57"/>
    </location>
</feature>
<feature type="active site" description="Proton acceptor" evidence="2">
    <location>
        <position position="137"/>
    </location>
</feature>
<evidence type="ECO:0000313" key="4">
    <source>
        <dbReference type="Proteomes" id="UP000290637"/>
    </source>
</evidence>
<name>A0A4P6L084_9BURK</name>
<reference evidence="3 4" key="1">
    <citation type="submission" date="2019-02" db="EMBL/GenBank/DDBJ databases">
        <title>Draft Genome Sequences of Six Type Strains of the Genus Massilia.</title>
        <authorList>
            <person name="Miess H."/>
            <person name="Frediansyhah A."/>
            <person name="Gross H."/>
        </authorList>
    </citation>
    <scope>NUCLEOTIDE SEQUENCE [LARGE SCALE GENOMIC DNA]</scope>
    <source>
        <strain evidence="3 4">DSM 17473</strain>
    </source>
</reference>
<dbReference type="PANTHER" id="PTHR35561:SF1">
    <property type="entry name" value="RNA 2',3'-CYCLIC PHOSPHODIESTERASE"/>
    <property type="match status" value="1"/>
</dbReference>
<dbReference type="OrthoDB" id="7061261at2"/>
<dbReference type="InterPro" id="IPR009097">
    <property type="entry name" value="Cyclic_Pdiesterase"/>
</dbReference>
<keyword evidence="4" id="KW-1185">Reference proteome</keyword>
<dbReference type="PANTHER" id="PTHR35561">
    <property type="entry name" value="RNA 2',3'-CYCLIC PHOSPHODIESTERASE"/>
    <property type="match status" value="1"/>
</dbReference>
<dbReference type="GO" id="GO:0004113">
    <property type="term" value="F:2',3'-cyclic-nucleotide 3'-phosphodiesterase activity"/>
    <property type="evidence" value="ECO:0007669"/>
    <property type="project" value="InterPro"/>
</dbReference>
<proteinExistence type="inferred from homology"/>
<dbReference type="InterPro" id="IPR004175">
    <property type="entry name" value="RNA_CPDase"/>
</dbReference>
<dbReference type="HAMAP" id="MF_01940">
    <property type="entry name" value="RNA_CPDase"/>
    <property type="match status" value="1"/>
</dbReference>
<dbReference type="Pfam" id="PF13563">
    <property type="entry name" value="2_5_RNA_ligase2"/>
    <property type="match status" value="1"/>
</dbReference>
<dbReference type="NCBIfam" id="TIGR02258">
    <property type="entry name" value="2_5_ligase"/>
    <property type="match status" value="1"/>
</dbReference>
<dbReference type="Proteomes" id="UP000290637">
    <property type="component" value="Chromosome"/>
</dbReference>
<dbReference type="KEGG" id="plue:EWM63_15970"/>
<protein>
    <recommendedName>
        <fullName evidence="2">RNA 2',3'-cyclic phosphodiesterase</fullName>
        <shortName evidence="2">RNA 2',3'-CPDase</shortName>
        <ecNumber evidence="2">3.1.4.58</ecNumber>
    </recommendedName>
</protein>
<dbReference type="AlphaFoldDB" id="A0A4P6L084"/>
<evidence type="ECO:0000256" key="1">
    <source>
        <dbReference type="ARBA" id="ARBA00022801"/>
    </source>
</evidence>
<keyword evidence="1 2" id="KW-0378">Hydrolase</keyword>
<dbReference type="EMBL" id="CP035913">
    <property type="protein sequence ID" value="QBE64302.1"/>
    <property type="molecule type" value="Genomic_DNA"/>
</dbReference>